<keyword evidence="2" id="KW-0863">Zinc-finger</keyword>
<dbReference type="SUPFAM" id="SSF57903">
    <property type="entry name" value="FYVE/PHD zinc finger"/>
    <property type="match status" value="1"/>
</dbReference>
<name>A0A7J9B7U7_GOSGO</name>
<evidence type="ECO:0000256" key="2">
    <source>
        <dbReference type="ARBA" id="ARBA00022771"/>
    </source>
</evidence>
<keyword evidence="3" id="KW-0862">Zinc</keyword>
<feature type="compositionally biased region" description="Polar residues" evidence="4">
    <location>
        <begin position="268"/>
        <end position="287"/>
    </location>
</feature>
<dbReference type="PROSITE" id="PS01359">
    <property type="entry name" value="ZF_PHD_1"/>
    <property type="match status" value="1"/>
</dbReference>
<dbReference type="GO" id="GO:0008270">
    <property type="term" value="F:zinc ion binding"/>
    <property type="evidence" value="ECO:0007669"/>
    <property type="project" value="UniProtKB-KW"/>
</dbReference>
<dbReference type="Gene3D" id="1.10.246.220">
    <property type="match status" value="1"/>
</dbReference>
<dbReference type="InterPro" id="IPR019786">
    <property type="entry name" value="Zinc_finger_PHD-type_CS"/>
</dbReference>
<evidence type="ECO:0000256" key="1">
    <source>
        <dbReference type="ARBA" id="ARBA00022723"/>
    </source>
</evidence>
<feature type="region of interest" description="Disordered" evidence="4">
    <location>
        <begin position="1"/>
        <end position="45"/>
    </location>
</feature>
<feature type="region of interest" description="Disordered" evidence="4">
    <location>
        <begin position="203"/>
        <end position="304"/>
    </location>
</feature>
<evidence type="ECO:0000259" key="5">
    <source>
        <dbReference type="SMART" id="SM00249"/>
    </source>
</evidence>
<protein>
    <recommendedName>
        <fullName evidence="5">Zinc finger PHD-type domain-containing protein</fullName>
    </recommendedName>
</protein>
<feature type="non-terminal residue" evidence="6">
    <location>
        <position position="625"/>
    </location>
</feature>
<dbReference type="SMART" id="SM00249">
    <property type="entry name" value="PHD"/>
    <property type="match status" value="1"/>
</dbReference>
<organism evidence="6 7">
    <name type="scientific">Gossypium gossypioides</name>
    <name type="common">Mexican cotton</name>
    <name type="synonym">Selera gossypioides</name>
    <dbReference type="NCBI Taxonomy" id="34282"/>
    <lineage>
        <taxon>Eukaryota</taxon>
        <taxon>Viridiplantae</taxon>
        <taxon>Streptophyta</taxon>
        <taxon>Embryophyta</taxon>
        <taxon>Tracheophyta</taxon>
        <taxon>Spermatophyta</taxon>
        <taxon>Magnoliopsida</taxon>
        <taxon>eudicotyledons</taxon>
        <taxon>Gunneridae</taxon>
        <taxon>Pentapetalae</taxon>
        <taxon>rosids</taxon>
        <taxon>malvids</taxon>
        <taxon>Malvales</taxon>
        <taxon>Malvaceae</taxon>
        <taxon>Malvoideae</taxon>
        <taxon>Gossypium</taxon>
    </lineage>
</organism>
<evidence type="ECO:0000256" key="3">
    <source>
        <dbReference type="ARBA" id="ARBA00022833"/>
    </source>
</evidence>
<evidence type="ECO:0000256" key="4">
    <source>
        <dbReference type="SAM" id="MobiDB-lite"/>
    </source>
</evidence>
<feature type="compositionally biased region" description="Polar residues" evidence="4">
    <location>
        <begin position="385"/>
        <end position="400"/>
    </location>
</feature>
<dbReference type="Gene3D" id="3.30.40.10">
    <property type="entry name" value="Zinc/RING finger domain, C3HC4 (zinc finger)"/>
    <property type="match status" value="1"/>
</dbReference>
<feature type="region of interest" description="Disordered" evidence="4">
    <location>
        <begin position="322"/>
        <end position="341"/>
    </location>
</feature>
<dbReference type="AlphaFoldDB" id="A0A7J9B7U7"/>
<dbReference type="EMBL" id="JABEZY010000001">
    <property type="protein sequence ID" value="MBA0732368.1"/>
    <property type="molecule type" value="Genomic_DNA"/>
</dbReference>
<feature type="compositionally biased region" description="Basic and acidic residues" evidence="4">
    <location>
        <begin position="203"/>
        <end position="228"/>
    </location>
</feature>
<feature type="domain" description="Zinc finger PHD-type" evidence="5">
    <location>
        <begin position="91"/>
        <end position="137"/>
    </location>
</feature>
<gene>
    <name evidence="6" type="ORF">Gogos_016466</name>
</gene>
<dbReference type="InterPro" id="IPR001965">
    <property type="entry name" value="Znf_PHD"/>
</dbReference>
<sequence>HEGDGDRHVDGKNHGAYEDTGSGQDKDNNSSGDANADADGMGNCNVNGDARVGVDDKVNVRDEEKGDDDVARCVRGKHADCIVVDWLNGEYCFECNSGSGQVLVCSENGCPVALHEACMTWRPIFDDMGKFYCPYCLYKKEVARFKDLTTEAMLARKELSNFICLRRDSRNKEWEGETVSMKGASVSIMAREVSCGDCRNGLNDDGKETRHHSQDETRGVDVIRKEQSNEQNISRAHGFENVGNGAMMEEIEEHSSDSGGDDIGVGRQQKQPSSSSGVGTVEETQGVASIRKEKSDDQNLSMANGFENVGNREMMEEDIEISSDSGNAEIGDDRRQLRPSSSKVPVIESFEFVSRNLDAETLVTHQKRDKQTANKAQPLKVVSPEKSSLQPSTSAKNMNVNQERKTVAVKISEERAKSTKRSLLPVLGTEKRRRLHWTAEEEDMLKACLLVPFAFTGTCPGKGALPPEVARFIELVHKFSSQVNKNIPWRKILEHGRPVFHSTRIPVDLKDKWKNIVAKEISKGRKIKVHDSSTTLGSHKQLSRNRFLVPSFYPTNRFLVEPASLVWFQQHGSVSTGLIRFYVPHGTIRPTSSLLNQLGQFGSDISYLRILALQGLKYLYEAVLC</sequence>
<keyword evidence="1" id="KW-0479">Metal-binding</keyword>
<comment type="caution">
    <text evidence="6">The sequence shown here is derived from an EMBL/GenBank/DDBJ whole genome shotgun (WGS) entry which is preliminary data.</text>
</comment>
<dbReference type="Proteomes" id="UP000593579">
    <property type="component" value="Unassembled WGS sequence"/>
</dbReference>
<proteinExistence type="predicted"/>
<dbReference type="OrthoDB" id="608866at2759"/>
<dbReference type="InterPro" id="IPR011011">
    <property type="entry name" value="Znf_FYVE_PHD"/>
</dbReference>
<dbReference type="PANTHER" id="PTHR47863">
    <property type="entry name" value="RING/FYVE/PHD ZINC FINGER SUPERFAMILY PROTEIN"/>
    <property type="match status" value="1"/>
</dbReference>
<evidence type="ECO:0000313" key="6">
    <source>
        <dbReference type="EMBL" id="MBA0732368.1"/>
    </source>
</evidence>
<feature type="region of interest" description="Disordered" evidence="4">
    <location>
        <begin position="365"/>
        <end position="400"/>
    </location>
</feature>
<accession>A0A7J9B7U7</accession>
<evidence type="ECO:0000313" key="7">
    <source>
        <dbReference type="Proteomes" id="UP000593579"/>
    </source>
</evidence>
<feature type="compositionally biased region" description="Basic and acidic residues" evidence="4">
    <location>
        <begin position="1"/>
        <end position="17"/>
    </location>
</feature>
<keyword evidence="7" id="KW-1185">Reference proteome</keyword>
<dbReference type="PANTHER" id="PTHR47863:SF5">
    <property type="entry name" value="HOMEODOMAIN-LIKE PROTEIN WITH RING_FYVE_PHD-TYPE ZINC FINGER DOMAIN-CONTAINING PROTEIN-RELATED"/>
    <property type="match status" value="1"/>
</dbReference>
<reference evidence="6 7" key="1">
    <citation type="journal article" date="2019" name="Genome Biol. Evol.">
        <title>Insights into the evolution of the New World diploid cottons (Gossypium, subgenus Houzingenia) based on genome sequencing.</title>
        <authorList>
            <person name="Grover C.E."/>
            <person name="Arick M.A. 2nd"/>
            <person name="Thrash A."/>
            <person name="Conover J.L."/>
            <person name="Sanders W.S."/>
            <person name="Peterson D.G."/>
            <person name="Frelichowski J.E."/>
            <person name="Scheffler J.A."/>
            <person name="Scheffler B.E."/>
            <person name="Wendel J.F."/>
        </authorList>
    </citation>
    <scope>NUCLEOTIDE SEQUENCE [LARGE SCALE GENOMIC DNA]</scope>
    <source>
        <strain evidence="6">5</strain>
        <tissue evidence="6">Leaf</tissue>
    </source>
</reference>
<dbReference type="InterPro" id="IPR013083">
    <property type="entry name" value="Znf_RING/FYVE/PHD"/>
</dbReference>